<evidence type="ECO:0000256" key="3">
    <source>
        <dbReference type="ARBA" id="ARBA00023143"/>
    </source>
</evidence>
<dbReference type="InterPro" id="IPR020013">
    <property type="entry name" value="Flagellar_FlgE/F/G"/>
</dbReference>
<reference evidence="8" key="1">
    <citation type="submission" date="2021-12" db="EMBL/GenBank/DDBJ databases">
        <title>Alicyclobacillaceae gen. nov., sp. nov., isolated from chalcocite enrichment system.</title>
        <authorList>
            <person name="Jiang Z."/>
        </authorList>
    </citation>
    <scope>NUCLEOTIDE SEQUENCE</scope>
    <source>
        <strain evidence="8">MYW30-H2</strain>
    </source>
</reference>
<dbReference type="Pfam" id="PF06429">
    <property type="entry name" value="Flg_bbr_C"/>
    <property type="match status" value="1"/>
</dbReference>
<feature type="domain" description="Flagellar basal body rod protein N-terminal" evidence="5">
    <location>
        <begin position="5"/>
        <end position="35"/>
    </location>
</feature>
<dbReference type="InterPro" id="IPR053967">
    <property type="entry name" value="LlgE_F_G-like_D1"/>
</dbReference>
<evidence type="ECO:0000259" key="7">
    <source>
        <dbReference type="Pfam" id="PF22692"/>
    </source>
</evidence>
<feature type="domain" description="Flagellar basal-body/hook protein C-terminal" evidence="6">
    <location>
        <begin position="228"/>
        <end position="271"/>
    </location>
</feature>
<dbReference type="InterPro" id="IPR001444">
    <property type="entry name" value="Flag_bb_rod_N"/>
</dbReference>
<gene>
    <name evidence="8" type="primary">flgF</name>
    <name evidence="8" type="ORF">LSG31_15840</name>
</gene>
<dbReference type="InterPro" id="IPR012836">
    <property type="entry name" value="FlgF"/>
</dbReference>
<keyword evidence="3 4" id="KW-0975">Bacterial flagellum</keyword>
<dbReference type="EMBL" id="CP089291">
    <property type="protein sequence ID" value="UOF89363.1"/>
    <property type="molecule type" value="Genomic_DNA"/>
</dbReference>
<comment type="similarity">
    <text evidence="2 4">Belongs to the flagella basal body rod proteins family.</text>
</comment>
<dbReference type="PANTHER" id="PTHR30435:SF1">
    <property type="entry name" value="FLAGELLAR HOOK PROTEIN FLGE"/>
    <property type="match status" value="1"/>
</dbReference>
<evidence type="ECO:0000259" key="6">
    <source>
        <dbReference type="Pfam" id="PF06429"/>
    </source>
</evidence>
<keyword evidence="8" id="KW-0282">Flagellum</keyword>
<dbReference type="InterPro" id="IPR019776">
    <property type="entry name" value="Flagellar_basal_body_rod_CS"/>
</dbReference>
<evidence type="ECO:0000256" key="4">
    <source>
        <dbReference type="RuleBase" id="RU362116"/>
    </source>
</evidence>
<evidence type="ECO:0000256" key="2">
    <source>
        <dbReference type="ARBA" id="ARBA00009677"/>
    </source>
</evidence>
<dbReference type="NCBIfam" id="TIGR03506">
    <property type="entry name" value="FlgEFG_subfam"/>
    <property type="match status" value="2"/>
</dbReference>
<evidence type="ECO:0000259" key="5">
    <source>
        <dbReference type="Pfam" id="PF00460"/>
    </source>
</evidence>
<dbReference type="PROSITE" id="PS00588">
    <property type="entry name" value="FLAGELLA_BB_ROD"/>
    <property type="match status" value="1"/>
</dbReference>
<dbReference type="InterPro" id="IPR037925">
    <property type="entry name" value="FlgE/F/G-like"/>
</dbReference>
<dbReference type="Pfam" id="PF00460">
    <property type="entry name" value="Flg_bb_rod"/>
    <property type="match status" value="1"/>
</dbReference>
<comment type="subcellular location">
    <subcellularLocation>
        <location evidence="1 4">Bacterial flagellum basal body</location>
    </subcellularLocation>
</comment>
<evidence type="ECO:0000313" key="8">
    <source>
        <dbReference type="EMBL" id="UOF89363.1"/>
    </source>
</evidence>
<evidence type="ECO:0000313" key="9">
    <source>
        <dbReference type="Proteomes" id="UP000830167"/>
    </source>
</evidence>
<dbReference type="PANTHER" id="PTHR30435">
    <property type="entry name" value="FLAGELLAR PROTEIN"/>
    <property type="match status" value="1"/>
</dbReference>
<evidence type="ECO:0000256" key="1">
    <source>
        <dbReference type="ARBA" id="ARBA00004117"/>
    </source>
</evidence>
<dbReference type="InterPro" id="IPR010930">
    <property type="entry name" value="Flg_bb/hook_C_dom"/>
</dbReference>
<protein>
    <submittedName>
        <fullName evidence="8">Flagellar basal-body rod protein FlgF</fullName>
    </submittedName>
</protein>
<keyword evidence="8" id="KW-0966">Cell projection</keyword>
<proteinExistence type="inferred from homology"/>
<accession>A0ABY4CG27</accession>
<keyword evidence="9" id="KW-1185">Reference proteome</keyword>
<dbReference type="RefSeq" id="WP_347436051.1">
    <property type="nucleotide sequence ID" value="NZ_CP089291.1"/>
</dbReference>
<feature type="domain" description="Flagellar hook protein FlgE/F/G-like D1" evidence="7">
    <location>
        <begin position="96"/>
        <end position="164"/>
    </location>
</feature>
<organism evidence="8 9">
    <name type="scientific">Fodinisporobacter ferrooxydans</name>
    <dbReference type="NCBI Taxonomy" id="2901836"/>
    <lineage>
        <taxon>Bacteria</taxon>
        <taxon>Bacillati</taxon>
        <taxon>Bacillota</taxon>
        <taxon>Bacilli</taxon>
        <taxon>Bacillales</taxon>
        <taxon>Alicyclobacillaceae</taxon>
        <taxon>Fodinisporobacter</taxon>
    </lineage>
</organism>
<sequence>MLKSLYSGISGMHAFQTKLDVIGNNIANVNTVGFKTGRVMFSDILSQTVQGASAGNGNGIAGTNPQQIGLGTQISNIDTIFTNGSPETTNNPLDVAISGDGFFTVSNDGGTTQYYTRAGDFSIDNNGYLTLPNGYQVLDSNGSPIQIPSGSKFTSIAPDGTVTYSDLATGTPTKGPQIGLTVFPNPAGLTKIGGNMYQASDNSNPGGATSLPTPVAPGTGGTNQLQVGTLEMSNVDLTNEFAEMIVAQQGFNANSKIITTDNQILQTVVNLKQ</sequence>
<keyword evidence="8" id="KW-0969">Cilium</keyword>
<dbReference type="Pfam" id="PF22692">
    <property type="entry name" value="LlgE_F_G_D1"/>
    <property type="match status" value="1"/>
</dbReference>
<dbReference type="NCBIfam" id="TIGR02490">
    <property type="entry name" value="flgF"/>
    <property type="match status" value="1"/>
</dbReference>
<name>A0ABY4CG27_9BACL</name>
<dbReference type="SUPFAM" id="SSF117143">
    <property type="entry name" value="Flagellar hook protein flgE"/>
    <property type="match status" value="1"/>
</dbReference>
<dbReference type="Proteomes" id="UP000830167">
    <property type="component" value="Chromosome"/>
</dbReference>